<dbReference type="PANTHER" id="PTHR16301:SF25">
    <property type="entry name" value="PROTEIN IMPACT"/>
    <property type="match status" value="1"/>
</dbReference>
<dbReference type="Pfam" id="PF01205">
    <property type="entry name" value="Impact_N"/>
    <property type="match status" value="1"/>
</dbReference>
<evidence type="ECO:0000256" key="6">
    <source>
        <dbReference type="ARBA" id="ARBA00023016"/>
    </source>
</evidence>
<evidence type="ECO:0000256" key="3">
    <source>
        <dbReference type="ARBA" id="ARBA00022490"/>
    </source>
</evidence>
<dbReference type="SUPFAM" id="SSF54495">
    <property type="entry name" value="UBC-like"/>
    <property type="match status" value="1"/>
</dbReference>
<dbReference type="GO" id="GO:0005737">
    <property type="term" value="C:cytoplasm"/>
    <property type="evidence" value="ECO:0000318"/>
    <property type="project" value="GO_Central"/>
</dbReference>
<dbReference type="GO" id="GO:0140469">
    <property type="term" value="P:GCN2-mediated signaling"/>
    <property type="evidence" value="ECO:0000318"/>
    <property type="project" value="GO_Central"/>
</dbReference>
<dbReference type="OrthoDB" id="69641at2759"/>
<protein>
    <submittedName>
        <fullName evidence="8">Protein IMPACT-B-like Protein</fullName>
    </submittedName>
</protein>
<dbReference type="InParanoid" id="D6WDT9"/>
<keyword evidence="4" id="KW-0678">Repressor</keyword>
<proteinExistence type="inferred from homology"/>
<dbReference type="PROSITE" id="PS00910">
    <property type="entry name" value="UPF0029"/>
    <property type="match status" value="1"/>
</dbReference>
<name>D6WDT9_TRICA</name>
<dbReference type="EMBL" id="KQ971323">
    <property type="protein sequence ID" value="EFA00826.2"/>
    <property type="molecule type" value="Genomic_DNA"/>
</dbReference>
<dbReference type="PANTHER" id="PTHR16301">
    <property type="entry name" value="IMPACT-RELATED"/>
    <property type="match status" value="1"/>
</dbReference>
<dbReference type="Pfam" id="PF05773">
    <property type="entry name" value="RWD"/>
    <property type="match status" value="1"/>
</dbReference>
<keyword evidence="6" id="KW-0346">Stress response</keyword>
<dbReference type="Proteomes" id="UP000007266">
    <property type="component" value="Linkage group 3"/>
</dbReference>
<reference evidence="8 9" key="1">
    <citation type="journal article" date="2008" name="Nature">
        <title>The genome of the model beetle and pest Tribolium castaneum.</title>
        <authorList>
            <consortium name="Tribolium Genome Sequencing Consortium"/>
            <person name="Richards S."/>
            <person name="Gibbs R.A."/>
            <person name="Weinstock G.M."/>
            <person name="Brown S.J."/>
            <person name="Denell R."/>
            <person name="Beeman R.W."/>
            <person name="Gibbs R."/>
            <person name="Beeman R.W."/>
            <person name="Brown S.J."/>
            <person name="Bucher G."/>
            <person name="Friedrich M."/>
            <person name="Grimmelikhuijzen C.J."/>
            <person name="Klingler M."/>
            <person name="Lorenzen M."/>
            <person name="Richards S."/>
            <person name="Roth S."/>
            <person name="Schroder R."/>
            <person name="Tautz D."/>
            <person name="Zdobnov E.M."/>
            <person name="Muzny D."/>
            <person name="Gibbs R.A."/>
            <person name="Weinstock G.M."/>
            <person name="Attaway T."/>
            <person name="Bell S."/>
            <person name="Buhay C.J."/>
            <person name="Chandrabose M.N."/>
            <person name="Chavez D."/>
            <person name="Clerk-Blankenburg K.P."/>
            <person name="Cree A."/>
            <person name="Dao M."/>
            <person name="Davis C."/>
            <person name="Chacko J."/>
            <person name="Dinh H."/>
            <person name="Dugan-Rocha S."/>
            <person name="Fowler G."/>
            <person name="Garner T.T."/>
            <person name="Garnes J."/>
            <person name="Gnirke A."/>
            <person name="Hawes A."/>
            <person name="Hernandez J."/>
            <person name="Hines S."/>
            <person name="Holder M."/>
            <person name="Hume J."/>
            <person name="Jhangiani S.N."/>
            <person name="Joshi V."/>
            <person name="Khan Z.M."/>
            <person name="Jackson L."/>
            <person name="Kovar C."/>
            <person name="Kowis A."/>
            <person name="Lee S."/>
            <person name="Lewis L.R."/>
            <person name="Margolis J."/>
            <person name="Morgan M."/>
            <person name="Nazareth L.V."/>
            <person name="Nguyen N."/>
            <person name="Okwuonu G."/>
            <person name="Parker D."/>
            <person name="Richards S."/>
            <person name="Ruiz S.J."/>
            <person name="Santibanez J."/>
            <person name="Savard J."/>
            <person name="Scherer S.E."/>
            <person name="Schneider B."/>
            <person name="Sodergren E."/>
            <person name="Tautz D."/>
            <person name="Vattahil S."/>
            <person name="Villasana D."/>
            <person name="White C.S."/>
            <person name="Wright R."/>
            <person name="Park Y."/>
            <person name="Beeman R.W."/>
            <person name="Lord J."/>
            <person name="Oppert B."/>
            <person name="Lorenzen M."/>
            <person name="Brown S."/>
            <person name="Wang L."/>
            <person name="Savard J."/>
            <person name="Tautz D."/>
            <person name="Richards S."/>
            <person name="Weinstock G."/>
            <person name="Gibbs R.A."/>
            <person name="Liu Y."/>
            <person name="Worley K."/>
            <person name="Weinstock G."/>
            <person name="Elsik C.G."/>
            <person name="Reese J.T."/>
            <person name="Elhaik E."/>
            <person name="Landan G."/>
            <person name="Graur D."/>
            <person name="Arensburger P."/>
            <person name="Atkinson P."/>
            <person name="Beeman R.W."/>
            <person name="Beidler J."/>
            <person name="Brown S.J."/>
            <person name="Demuth J.P."/>
            <person name="Drury D.W."/>
            <person name="Du Y.Z."/>
            <person name="Fujiwara H."/>
            <person name="Lorenzen M."/>
            <person name="Maselli V."/>
            <person name="Osanai M."/>
            <person name="Park Y."/>
            <person name="Robertson H.M."/>
            <person name="Tu Z."/>
            <person name="Wang J.J."/>
            <person name="Wang S."/>
            <person name="Richards S."/>
            <person name="Song H."/>
            <person name="Zhang L."/>
            <person name="Sodergren E."/>
            <person name="Werner D."/>
            <person name="Stanke M."/>
            <person name="Morgenstern B."/>
            <person name="Solovyev V."/>
            <person name="Kosarev P."/>
            <person name="Brown G."/>
            <person name="Chen H.C."/>
            <person name="Ermolaeva O."/>
            <person name="Hlavina W."/>
            <person name="Kapustin Y."/>
            <person name="Kiryutin B."/>
            <person name="Kitts P."/>
            <person name="Maglott D."/>
            <person name="Pruitt K."/>
            <person name="Sapojnikov V."/>
            <person name="Souvorov A."/>
            <person name="Mackey A.J."/>
            <person name="Waterhouse R.M."/>
            <person name="Wyder S."/>
            <person name="Zdobnov E.M."/>
            <person name="Zdobnov E.M."/>
            <person name="Wyder S."/>
            <person name="Kriventseva E.V."/>
            <person name="Kadowaki T."/>
            <person name="Bork P."/>
            <person name="Aranda M."/>
            <person name="Bao R."/>
            <person name="Beermann A."/>
            <person name="Berns N."/>
            <person name="Bolognesi R."/>
            <person name="Bonneton F."/>
            <person name="Bopp D."/>
            <person name="Brown S.J."/>
            <person name="Bucher G."/>
            <person name="Butts T."/>
            <person name="Chaumot A."/>
            <person name="Denell R.E."/>
            <person name="Ferrier D.E."/>
            <person name="Friedrich M."/>
            <person name="Gordon C.M."/>
            <person name="Jindra M."/>
            <person name="Klingler M."/>
            <person name="Lan Q."/>
            <person name="Lattorff H.M."/>
            <person name="Laudet V."/>
            <person name="von Levetsow C."/>
            <person name="Liu Z."/>
            <person name="Lutz R."/>
            <person name="Lynch J.A."/>
            <person name="da Fonseca R.N."/>
            <person name="Posnien N."/>
            <person name="Reuter R."/>
            <person name="Roth S."/>
            <person name="Savard J."/>
            <person name="Schinko J.B."/>
            <person name="Schmitt C."/>
            <person name="Schoppmeier M."/>
            <person name="Schroder R."/>
            <person name="Shippy T.D."/>
            <person name="Simonnet F."/>
            <person name="Marques-Souza H."/>
            <person name="Tautz D."/>
            <person name="Tomoyasu Y."/>
            <person name="Trauner J."/>
            <person name="Van der Zee M."/>
            <person name="Vervoort M."/>
            <person name="Wittkopp N."/>
            <person name="Wimmer E.A."/>
            <person name="Yang X."/>
            <person name="Jones A.K."/>
            <person name="Sattelle D.B."/>
            <person name="Ebert P.R."/>
            <person name="Nelson D."/>
            <person name="Scott J.G."/>
            <person name="Beeman R.W."/>
            <person name="Muthukrishnan S."/>
            <person name="Kramer K.J."/>
            <person name="Arakane Y."/>
            <person name="Beeman R.W."/>
            <person name="Zhu Q."/>
            <person name="Hogenkamp D."/>
            <person name="Dixit R."/>
            <person name="Oppert B."/>
            <person name="Jiang H."/>
            <person name="Zou Z."/>
            <person name="Marshall J."/>
            <person name="Elpidina E."/>
            <person name="Vinokurov K."/>
            <person name="Oppert C."/>
            <person name="Zou Z."/>
            <person name="Evans J."/>
            <person name="Lu Z."/>
            <person name="Zhao P."/>
            <person name="Sumathipala N."/>
            <person name="Altincicek B."/>
            <person name="Vilcinskas A."/>
            <person name="Williams M."/>
            <person name="Hultmark D."/>
            <person name="Hetru C."/>
            <person name="Jiang H."/>
            <person name="Grimmelikhuijzen C.J."/>
            <person name="Hauser F."/>
            <person name="Cazzamali G."/>
            <person name="Williamson M."/>
            <person name="Park Y."/>
            <person name="Li B."/>
            <person name="Tanaka Y."/>
            <person name="Predel R."/>
            <person name="Neupert S."/>
            <person name="Schachtner J."/>
            <person name="Verleyen P."/>
            <person name="Raible F."/>
            <person name="Bork P."/>
            <person name="Friedrich M."/>
            <person name="Walden K.K."/>
            <person name="Robertson H.M."/>
            <person name="Angeli S."/>
            <person name="Foret S."/>
            <person name="Bucher G."/>
            <person name="Schuetz S."/>
            <person name="Maleszka R."/>
            <person name="Wimmer E.A."/>
            <person name="Beeman R.W."/>
            <person name="Lorenzen M."/>
            <person name="Tomoyasu Y."/>
            <person name="Miller S.C."/>
            <person name="Grossmann D."/>
            <person name="Bucher G."/>
        </authorList>
    </citation>
    <scope>NUCLEOTIDE SEQUENCE [LARGE SCALE GENOMIC DNA]</scope>
    <source>
        <strain evidence="8 9">Georgia GA2</strain>
    </source>
</reference>
<evidence type="ECO:0000256" key="4">
    <source>
        <dbReference type="ARBA" id="ARBA00022491"/>
    </source>
</evidence>
<dbReference type="GO" id="GO:0006446">
    <property type="term" value="P:regulation of translational initiation"/>
    <property type="evidence" value="ECO:0000318"/>
    <property type="project" value="GO_Central"/>
</dbReference>
<dbReference type="InterPro" id="IPR001498">
    <property type="entry name" value="Impact_N"/>
</dbReference>
<feature type="domain" description="RWD" evidence="7">
    <location>
        <begin position="9"/>
        <end position="103"/>
    </location>
</feature>
<dbReference type="InterPro" id="IPR036956">
    <property type="entry name" value="Impact_N_sf"/>
</dbReference>
<dbReference type="InterPro" id="IPR020569">
    <property type="entry name" value="UPF0029_Impact_CS"/>
</dbReference>
<dbReference type="CDD" id="cd23821">
    <property type="entry name" value="RWD_IMPACT"/>
    <property type="match status" value="1"/>
</dbReference>
<evidence type="ECO:0000256" key="5">
    <source>
        <dbReference type="ARBA" id="ARBA00022845"/>
    </source>
</evidence>
<comment type="similarity">
    <text evidence="2">Belongs to the IMPACT family.</text>
</comment>
<dbReference type="InterPro" id="IPR023582">
    <property type="entry name" value="Impact"/>
</dbReference>
<keyword evidence="5" id="KW-0810">Translation regulation</keyword>
<evidence type="ECO:0000259" key="7">
    <source>
        <dbReference type="PROSITE" id="PS50908"/>
    </source>
</evidence>
<dbReference type="eggNOG" id="KOG3299">
    <property type="taxonomic scope" value="Eukaryota"/>
</dbReference>
<evidence type="ECO:0000256" key="2">
    <source>
        <dbReference type="ARBA" id="ARBA00007665"/>
    </source>
</evidence>
<dbReference type="Gene3D" id="3.10.110.10">
    <property type="entry name" value="Ubiquitin Conjugating Enzyme"/>
    <property type="match status" value="1"/>
</dbReference>
<dbReference type="Gene3D" id="3.30.230.30">
    <property type="entry name" value="Impact, N-terminal domain"/>
    <property type="match status" value="1"/>
</dbReference>
<dbReference type="HOGENOM" id="CLU_045276_1_0_1"/>
<dbReference type="KEGG" id="tca:655512"/>
<dbReference type="InterPro" id="IPR016135">
    <property type="entry name" value="UBQ-conjugating_enzyme/RWD"/>
</dbReference>
<comment type="subcellular location">
    <subcellularLocation>
        <location evidence="1">Cytoplasm</location>
    </subcellularLocation>
</comment>
<keyword evidence="3" id="KW-0963">Cytoplasm</keyword>
<reference evidence="8 9" key="2">
    <citation type="journal article" date="2010" name="Nucleic Acids Res.">
        <title>BeetleBase in 2010: revisions to provide comprehensive genomic information for Tribolium castaneum.</title>
        <authorList>
            <person name="Kim H.S."/>
            <person name="Murphy T."/>
            <person name="Xia J."/>
            <person name="Caragea D."/>
            <person name="Park Y."/>
            <person name="Beeman R.W."/>
            <person name="Lorenzen M.D."/>
            <person name="Butcher S."/>
            <person name="Manak J.R."/>
            <person name="Brown S.J."/>
        </authorList>
    </citation>
    <scope>GENOME REANNOTATION</scope>
    <source>
        <strain evidence="8 9">Georgia GA2</strain>
    </source>
</reference>
<dbReference type="PROSITE" id="PS50908">
    <property type="entry name" value="RWD"/>
    <property type="match status" value="1"/>
</dbReference>
<dbReference type="InterPro" id="IPR020568">
    <property type="entry name" value="Ribosomal_Su5_D2-typ_SF"/>
</dbReference>
<dbReference type="SMART" id="SM00591">
    <property type="entry name" value="RWD"/>
    <property type="match status" value="1"/>
</dbReference>
<evidence type="ECO:0000313" key="9">
    <source>
        <dbReference type="Proteomes" id="UP000007266"/>
    </source>
</evidence>
<organism evidence="8 9">
    <name type="scientific">Tribolium castaneum</name>
    <name type="common">Red flour beetle</name>
    <dbReference type="NCBI Taxonomy" id="7070"/>
    <lineage>
        <taxon>Eukaryota</taxon>
        <taxon>Metazoa</taxon>
        <taxon>Ecdysozoa</taxon>
        <taxon>Arthropoda</taxon>
        <taxon>Hexapoda</taxon>
        <taxon>Insecta</taxon>
        <taxon>Pterygota</taxon>
        <taxon>Neoptera</taxon>
        <taxon>Endopterygota</taxon>
        <taxon>Coleoptera</taxon>
        <taxon>Polyphaga</taxon>
        <taxon>Cucujiformia</taxon>
        <taxon>Tenebrionidae</taxon>
        <taxon>Tenebrionidae incertae sedis</taxon>
        <taxon>Tribolium</taxon>
    </lineage>
</organism>
<dbReference type="STRING" id="7070.D6WDT9"/>
<evidence type="ECO:0000313" key="8">
    <source>
        <dbReference type="EMBL" id="EFA00826.2"/>
    </source>
</evidence>
<dbReference type="InterPro" id="IPR006575">
    <property type="entry name" value="RWD_dom"/>
</dbReference>
<accession>D6WDT9</accession>
<evidence type="ECO:0000256" key="1">
    <source>
        <dbReference type="ARBA" id="ARBA00004496"/>
    </source>
</evidence>
<sequence>MDNLAEQCEELEALKSIYDDNWRLEMDTNCYSIQINPNVKLFVTLNDDYPSSKPPSFELLAPTLTSEQKQLISDEFGSIYESSQGSPILFQWIEKLKEIVDECSEVLSAPQPEVLNGEVEEKQVRKETFLQVIHGDIIQDRKSVFQGHMARVHSLEETREFMDFLLDNKKIAQATHNISAYRILTSQGTILQDCDDDGETHAGGRILHLLQILNVTNVMVVVSRWYGGIQLGPDRFKHINNAARQVLVQGGVLPS</sequence>
<dbReference type="OMA" id="FRHICNL"/>
<keyword evidence="9" id="KW-1185">Reference proteome</keyword>
<dbReference type="AlphaFoldDB" id="D6WDT9"/>
<gene>
    <name evidence="8" type="primary">AUGUSTUS-3.0.2_03714</name>
    <name evidence="8" type="ORF">TcasGA2_TC003714</name>
</gene>
<dbReference type="SUPFAM" id="SSF54211">
    <property type="entry name" value="Ribosomal protein S5 domain 2-like"/>
    <property type="match status" value="1"/>
</dbReference>